<dbReference type="Pfam" id="PF03572">
    <property type="entry name" value="Peptidase_S41"/>
    <property type="match status" value="1"/>
</dbReference>
<evidence type="ECO:0000313" key="9">
    <source>
        <dbReference type="Proteomes" id="UP000179266"/>
    </source>
</evidence>
<gene>
    <name evidence="8" type="ORF">A2161_12255</name>
</gene>
<dbReference type="InterPro" id="IPR011042">
    <property type="entry name" value="6-blade_b-propeller_TolB-like"/>
</dbReference>
<dbReference type="SMART" id="SM00245">
    <property type="entry name" value="TSPc"/>
    <property type="match status" value="1"/>
</dbReference>
<dbReference type="PROSITE" id="PS50106">
    <property type="entry name" value="PDZ"/>
    <property type="match status" value="1"/>
</dbReference>
<dbReference type="InterPro" id="IPR029045">
    <property type="entry name" value="ClpP/crotonase-like_dom_sf"/>
</dbReference>
<evidence type="ECO:0000256" key="6">
    <source>
        <dbReference type="ARBA" id="ARBA00022825"/>
    </source>
</evidence>
<dbReference type="Gene3D" id="3.90.226.10">
    <property type="entry name" value="2-enoyl-CoA Hydratase, Chain A, domain 1"/>
    <property type="match status" value="1"/>
</dbReference>
<dbReference type="Pfam" id="PF17820">
    <property type="entry name" value="PDZ_6"/>
    <property type="match status" value="1"/>
</dbReference>
<feature type="non-terminal residue" evidence="8">
    <location>
        <position position="1"/>
    </location>
</feature>
<evidence type="ECO:0000256" key="5">
    <source>
        <dbReference type="ARBA" id="ARBA00022801"/>
    </source>
</evidence>
<dbReference type="CDD" id="cd07562">
    <property type="entry name" value="Peptidase_S41_TRI"/>
    <property type="match status" value="1"/>
</dbReference>
<keyword evidence="6" id="KW-0720">Serine protease</keyword>
<comment type="caution">
    <text evidence="8">The sequence shown here is derived from an EMBL/GenBank/DDBJ whole genome shotgun (WGS) entry which is preliminary data.</text>
</comment>
<dbReference type="EMBL" id="MGDD01000081">
    <property type="protein sequence ID" value="OGL47354.1"/>
    <property type="molecule type" value="Genomic_DNA"/>
</dbReference>
<dbReference type="SUPFAM" id="SSF50156">
    <property type="entry name" value="PDZ domain-like"/>
    <property type="match status" value="1"/>
</dbReference>
<comment type="similarity">
    <text evidence="2">Belongs to the peptidase S41B family.</text>
</comment>
<dbReference type="Proteomes" id="UP000179266">
    <property type="component" value="Unassembled WGS sequence"/>
</dbReference>
<dbReference type="Gene3D" id="2.30.42.10">
    <property type="match status" value="1"/>
</dbReference>
<evidence type="ECO:0000259" key="7">
    <source>
        <dbReference type="PROSITE" id="PS50106"/>
    </source>
</evidence>
<dbReference type="GO" id="GO:0005737">
    <property type="term" value="C:cytoplasm"/>
    <property type="evidence" value="ECO:0007669"/>
    <property type="project" value="UniProtKB-SubCell"/>
</dbReference>
<evidence type="ECO:0000256" key="2">
    <source>
        <dbReference type="ARBA" id="ARBA00008524"/>
    </source>
</evidence>
<proteinExistence type="inferred from homology"/>
<dbReference type="GO" id="GO:0006508">
    <property type="term" value="P:proteolysis"/>
    <property type="evidence" value="ECO:0007669"/>
    <property type="project" value="UniProtKB-KW"/>
</dbReference>
<evidence type="ECO:0000313" key="8">
    <source>
        <dbReference type="EMBL" id="OGL47354.1"/>
    </source>
</evidence>
<dbReference type="Gene3D" id="2.120.10.30">
    <property type="entry name" value="TolB, C-terminal domain"/>
    <property type="match status" value="3"/>
</dbReference>
<comment type="subcellular location">
    <subcellularLocation>
        <location evidence="1">Cytoplasm</location>
    </subcellularLocation>
</comment>
<dbReference type="SUPFAM" id="SSF52096">
    <property type="entry name" value="ClpP/crotonase"/>
    <property type="match status" value="1"/>
</dbReference>
<dbReference type="SMART" id="SM00228">
    <property type="entry name" value="PDZ"/>
    <property type="match status" value="1"/>
</dbReference>
<dbReference type="PANTHER" id="PTHR43253">
    <property type="entry name" value="TRICORN PROTEASE HOMOLOG 2-RELATED"/>
    <property type="match status" value="1"/>
</dbReference>
<dbReference type="Gene3D" id="3.30.750.44">
    <property type="match status" value="1"/>
</dbReference>
<dbReference type="AlphaFoldDB" id="A0A1F7S279"/>
<evidence type="ECO:0000256" key="3">
    <source>
        <dbReference type="ARBA" id="ARBA00022490"/>
    </source>
</evidence>
<dbReference type="PANTHER" id="PTHR43253:SF1">
    <property type="entry name" value="TRICORN PROTEASE HOMOLOG 2-RELATED"/>
    <property type="match status" value="1"/>
</dbReference>
<dbReference type="Pfam" id="PF26550">
    <property type="entry name" value="Tricorn_2nd"/>
    <property type="match status" value="1"/>
</dbReference>
<evidence type="ECO:0000256" key="1">
    <source>
        <dbReference type="ARBA" id="ARBA00004496"/>
    </source>
</evidence>
<name>A0A1F7S279_9BACT</name>
<keyword evidence="3" id="KW-0963">Cytoplasm</keyword>
<keyword evidence="5" id="KW-0378">Hydrolase</keyword>
<dbReference type="SUPFAM" id="SSF82171">
    <property type="entry name" value="DPP6 N-terminal domain-like"/>
    <property type="match status" value="1"/>
</dbReference>
<dbReference type="InterPro" id="IPR001478">
    <property type="entry name" value="PDZ"/>
</dbReference>
<reference evidence="8 9" key="1">
    <citation type="journal article" date="2016" name="Nat. Commun.">
        <title>Thousands of microbial genomes shed light on interconnected biogeochemical processes in an aquifer system.</title>
        <authorList>
            <person name="Anantharaman K."/>
            <person name="Brown C.T."/>
            <person name="Hug L.A."/>
            <person name="Sharon I."/>
            <person name="Castelle C.J."/>
            <person name="Probst A.J."/>
            <person name="Thomas B.C."/>
            <person name="Singh A."/>
            <person name="Wilkins M.J."/>
            <person name="Karaoz U."/>
            <person name="Brodie E.L."/>
            <person name="Williams K.H."/>
            <person name="Hubbard S.S."/>
            <person name="Banfield J.F."/>
        </authorList>
    </citation>
    <scope>NUCLEOTIDE SEQUENCE [LARGE SCALE GENOMIC DNA]</scope>
</reference>
<accession>A0A1F7S279</accession>
<dbReference type="InterPro" id="IPR028204">
    <property type="entry name" value="Tricorn_C1"/>
</dbReference>
<organism evidence="8 9">
    <name type="scientific">Candidatus Schekmanbacteria bacterium RBG_13_48_7</name>
    <dbReference type="NCBI Taxonomy" id="1817878"/>
    <lineage>
        <taxon>Bacteria</taxon>
        <taxon>Candidatus Schekmaniibacteriota</taxon>
    </lineage>
</organism>
<evidence type="ECO:0000256" key="4">
    <source>
        <dbReference type="ARBA" id="ARBA00022670"/>
    </source>
</evidence>
<dbReference type="GO" id="GO:0008236">
    <property type="term" value="F:serine-type peptidase activity"/>
    <property type="evidence" value="ECO:0007669"/>
    <property type="project" value="UniProtKB-KW"/>
</dbReference>
<sequence length="744" mass="84199">EFAVSPDGSEFAVISHGDLYCYKDEQKRSANRVTATVAREKSVCWYPEGDRVIFTSDRNGNYDLYTVKSSDDKNAGLSGTMQYDERRVTDNPKDDTGPVISPDGSKLAFRRGKGSLVIRDTDSGKEKILFDHWNLGSFRFSPDSKWLAFEREDEEFNSDIFVVPVDGSMEPVNISQHPDYDRSPVWGPHGRTLFFSSKRSGDNFDIWMVYLRKSDFEKTDEEFRESLIINDKKKKAGNDDNENAGIHDVIINTEHIYRRLRKVTSLEGDEQGVAVSPKELKLAFAANPEGETNLWVVDWDGDNLEKLATRNIEPESITWDSKGKTIYFLSSSIVKSVSVSGKKEKTHGFSAKTMIDFSRERAQVFDEAWRIMRDYFYDPGMHGADWEKMKQRYVQLASAASTKEDFYDAILMMLGELNSSHVGIGEGNGHGEETGSICVRYDAAYEGPGMKVSSVIPSGPADREDSKLQAGDIIISVNGQEIGPGINVNSRFINTVNERVLLLVHPSGKKTQKKEIIIRPVSFGEYRNLLYEEWVDSNTKYVDKLSNSKLAYLHIRAMGKSNLELFERDLYANAHGKQGLIIDVRDNHGGWITDMLMTIIDVRKHAYTIPRDGKPGYPQRRLPLYFWTKPVVMLCNERSFSNAEIFAHAFKTLHRGKLIGMPTFGGVISTDATRLLDGSWLRLPFRGWYVYPDSVNMENNGAEPDITVFMRPEDEMTGRDSQLETALKVLMSEISDNSNSSPEE</sequence>
<dbReference type="InterPro" id="IPR012393">
    <property type="entry name" value="Tricorn_protease"/>
</dbReference>
<feature type="domain" description="PDZ" evidence="7">
    <location>
        <begin position="411"/>
        <end position="482"/>
    </location>
</feature>
<dbReference type="InterPro" id="IPR005151">
    <property type="entry name" value="Tail-specific_protease"/>
</dbReference>
<dbReference type="Pfam" id="PF14684">
    <property type="entry name" value="Tricorn_C1"/>
    <property type="match status" value="1"/>
</dbReference>
<dbReference type="InterPro" id="IPR036034">
    <property type="entry name" value="PDZ_sf"/>
</dbReference>
<protein>
    <recommendedName>
        <fullName evidence="7">PDZ domain-containing protein</fullName>
    </recommendedName>
</protein>
<dbReference type="InterPro" id="IPR041489">
    <property type="entry name" value="PDZ_6"/>
</dbReference>
<keyword evidence="4" id="KW-0645">Protease</keyword>